<feature type="transmembrane region" description="Helical" evidence="9">
    <location>
        <begin position="80"/>
        <end position="98"/>
    </location>
</feature>
<feature type="transmembrane region" description="Helical" evidence="9">
    <location>
        <begin position="263"/>
        <end position="280"/>
    </location>
</feature>
<dbReference type="NCBIfam" id="TIGR00410">
    <property type="entry name" value="lacE"/>
    <property type="match status" value="1"/>
</dbReference>
<evidence type="ECO:0000256" key="1">
    <source>
        <dbReference type="ARBA" id="ARBA00004651"/>
    </source>
</evidence>
<evidence type="ECO:0000256" key="5">
    <source>
        <dbReference type="ARBA" id="ARBA00022692"/>
    </source>
</evidence>
<keyword evidence="12" id="KW-1185">Reference proteome</keyword>
<feature type="transmembrane region" description="Helical" evidence="9">
    <location>
        <begin position="175"/>
        <end position="195"/>
    </location>
</feature>
<dbReference type="EMBL" id="MPKA01000062">
    <property type="protein sequence ID" value="OLU46670.1"/>
    <property type="molecule type" value="Genomic_DNA"/>
</dbReference>
<evidence type="ECO:0000313" key="12">
    <source>
        <dbReference type="Proteomes" id="UP000186705"/>
    </source>
</evidence>
<keyword evidence="5 9" id="KW-0812">Transmembrane</keyword>
<sequence length="463" mass="49732">MNGFLNWMEEHFMPVAARIGNQKHLVAIRDAFISIMPITMVGSIAVLLNVFFRDLPNSWFGDGNSFVQAMTPLINVNGNVYFGSIVILSLAFSFALGYQIAKTYNVNPIAGGVIAFSAVVTCMNQSAAFDFTLANVSASDLSALQALGVDAVANGDAVNIAVSGWGYMGSAYTGAGGLFTALIVGLLSSMIYVKLMLANITIKMPENVPPAVGNAFAAIIPGCIAIYVFGIVTQCCVAFAGMYPNELIQKFVQAPLMGLSQNMFSAILVSFLVQLLWFFGLHGSNVMAPFIEGVYTPALLENLAYFEEHRTTGGMPYIWTRGSLDAYAQMGGSGVTLGLLIAILIFSKRKDIREVGKLAAPMGVFNINEPIIFGLPIVLNPIYLIPWLIVPPVCTLVAYLFTASGMIPPVYVQVPWVMPVGIYAFLATGGSFMAALVALLNLAISFGIWTPFVLLANRMQEVE</sequence>
<keyword evidence="3 8" id="KW-1003">Cell membrane</keyword>
<dbReference type="GeneID" id="78275450"/>
<keyword evidence="4 8" id="KW-0762">Sugar transport</keyword>
<feature type="transmembrane region" description="Helical" evidence="9">
    <location>
        <begin position="31"/>
        <end position="52"/>
    </location>
</feature>
<protein>
    <recommendedName>
        <fullName evidence="8">Permease IIC component</fullName>
    </recommendedName>
</protein>
<keyword evidence="6 9" id="KW-1133">Transmembrane helix</keyword>
<evidence type="ECO:0000256" key="8">
    <source>
        <dbReference type="PIRNR" id="PIRNR006351"/>
    </source>
</evidence>
<dbReference type="PROSITE" id="PS51105">
    <property type="entry name" value="PTS_EIIC_TYPE_3"/>
    <property type="match status" value="1"/>
</dbReference>
<dbReference type="GO" id="GO:0005886">
    <property type="term" value="C:plasma membrane"/>
    <property type="evidence" value="ECO:0007669"/>
    <property type="project" value="UniProtKB-SubCell"/>
</dbReference>
<proteinExistence type="predicted"/>
<feature type="transmembrane region" description="Helical" evidence="9">
    <location>
        <begin position="432"/>
        <end position="456"/>
    </location>
</feature>
<dbReference type="RefSeq" id="WP_076341319.1">
    <property type="nucleotide sequence ID" value="NZ_CAJTMI010000029.1"/>
</dbReference>
<dbReference type="GO" id="GO:1902815">
    <property type="term" value="P:N,N'-diacetylchitobiose import"/>
    <property type="evidence" value="ECO:0007669"/>
    <property type="project" value="TreeGrafter"/>
</dbReference>
<dbReference type="PIRSF" id="PIRSF006351">
    <property type="entry name" value="PTS_EIIC-Cellobiose"/>
    <property type="match status" value="1"/>
</dbReference>
<gene>
    <name evidence="11" type="ORF">BO225_05760</name>
</gene>
<evidence type="ECO:0000259" key="10">
    <source>
        <dbReference type="PROSITE" id="PS51105"/>
    </source>
</evidence>
<feature type="transmembrane region" description="Helical" evidence="9">
    <location>
        <begin position="358"/>
        <end position="378"/>
    </location>
</feature>
<keyword evidence="7 8" id="KW-0472">Membrane</keyword>
<dbReference type="PANTHER" id="PTHR33989:SF4">
    <property type="entry name" value="PTS SYSTEM N,N'-DIACETYLCHITOBIOSE-SPECIFIC EIIC COMPONENT"/>
    <property type="match status" value="1"/>
</dbReference>
<dbReference type="STRING" id="1862672.BO225_05760"/>
<dbReference type="Pfam" id="PF02378">
    <property type="entry name" value="PTS_EIIC"/>
    <property type="match status" value="1"/>
</dbReference>
<keyword evidence="2 8" id="KW-0813">Transport</keyword>
<evidence type="ECO:0000256" key="4">
    <source>
        <dbReference type="ARBA" id="ARBA00022597"/>
    </source>
</evidence>
<dbReference type="GO" id="GO:0009401">
    <property type="term" value="P:phosphoenolpyruvate-dependent sugar phosphotransferase system"/>
    <property type="evidence" value="ECO:0007669"/>
    <property type="project" value="InterPro"/>
</dbReference>
<reference evidence="11 12" key="1">
    <citation type="submission" date="2016-11" db="EMBL/GenBank/DDBJ databases">
        <title>Description of two novel members of the family Erysipelotrichaceae: Ileibacterium lipovorans gen. nov., sp. nov. and Dubosiella newyorkensis, gen. nov., sp. nov.</title>
        <authorList>
            <person name="Cox L.M."/>
            <person name="Sohn J."/>
            <person name="Tyrrell K.L."/>
            <person name="Citron D.M."/>
            <person name="Lawson P.A."/>
            <person name="Patel N.B."/>
            <person name="Iizumi T."/>
            <person name="Perez-Perez G.I."/>
            <person name="Goldstein E.J."/>
            <person name="Blaser M.J."/>
        </authorList>
    </citation>
    <scope>NUCLEOTIDE SEQUENCE [LARGE SCALE GENOMIC DNA]</scope>
    <source>
        <strain evidence="11 12">NYU-BL-A4</strain>
    </source>
</reference>
<dbReference type="OrthoDB" id="1641940at2"/>
<feature type="transmembrane region" description="Helical" evidence="9">
    <location>
        <begin position="215"/>
        <end position="242"/>
    </location>
</feature>
<accession>A0A1U7NN13</accession>
<dbReference type="InterPro" id="IPR004796">
    <property type="entry name" value="PTS_IIC_cello"/>
</dbReference>
<evidence type="ECO:0000256" key="7">
    <source>
        <dbReference type="ARBA" id="ARBA00023136"/>
    </source>
</evidence>
<name>A0A1U7NN13_9FIRM</name>
<dbReference type="GO" id="GO:0008982">
    <property type="term" value="F:protein-N(PI)-phosphohistidine-sugar phosphotransferase activity"/>
    <property type="evidence" value="ECO:0007669"/>
    <property type="project" value="UniProtKB-UniRule"/>
</dbReference>
<dbReference type="InterPro" id="IPR051088">
    <property type="entry name" value="PTS_Sugar-EIIC/EIIB"/>
</dbReference>
<evidence type="ECO:0000256" key="9">
    <source>
        <dbReference type="SAM" id="Phobius"/>
    </source>
</evidence>
<comment type="subcellular location">
    <subcellularLocation>
        <location evidence="1">Cell membrane</location>
        <topology evidence="1">Multi-pass membrane protein</topology>
    </subcellularLocation>
</comment>
<evidence type="ECO:0000313" key="11">
    <source>
        <dbReference type="EMBL" id="OLU46670.1"/>
    </source>
</evidence>
<dbReference type="InterPro" id="IPR004501">
    <property type="entry name" value="PTS_EIIC_3"/>
</dbReference>
<dbReference type="InterPro" id="IPR003352">
    <property type="entry name" value="PTS_EIIC"/>
</dbReference>
<feature type="transmembrane region" description="Helical" evidence="9">
    <location>
        <begin position="326"/>
        <end position="346"/>
    </location>
</feature>
<feature type="domain" description="PTS EIIC type-3" evidence="10">
    <location>
        <begin position="8"/>
        <end position="452"/>
    </location>
</feature>
<evidence type="ECO:0000256" key="2">
    <source>
        <dbReference type="ARBA" id="ARBA00022448"/>
    </source>
</evidence>
<dbReference type="Proteomes" id="UP000186705">
    <property type="component" value="Unassembled WGS sequence"/>
</dbReference>
<comment type="caution">
    <text evidence="11">The sequence shown here is derived from an EMBL/GenBank/DDBJ whole genome shotgun (WGS) entry which is preliminary data.</text>
</comment>
<dbReference type="AlphaFoldDB" id="A0A1U7NN13"/>
<dbReference type="PANTHER" id="PTHR33989">
    <property type="match status" value="1"/>
</dbReference>
<evidence type="ECO:0000256" key="6">
    <source>
        <dbReference type="ARBA" id="ARBA00022989"/>
    </source>
</evidence>
<comment type="function">
    <text evidence="8">The phosphoenolpyruvate-dependent sugar phosphotransferase system (PTS), a major carbohydrate active -transport system, catalyzes the phosphorylation of incoming sugar substrates concomitant with their translocation across the cell membrane.</text>
</comment>
<evidence type="ECO:0000256" key="3">
    <source>
        <dbReference type="ARBA" id="ARBA00022475"/>
    </source>
</evidence>
<organism evidence="11 12">
    <name type="scientific">Dubosiella newyorkensis</name>
    <dbReference type="NCBI Taxonomy" id="1862672"/>
    <lineage>
        <taxon>Bacteria</taxon>
        <taxon>Bacillati</taxon>
        <taxon>Bacillota</taxon>
        <taxon>Erysipelotrichia</taxon>
        <taxon>Erysipelotrichales</taxon>
        <taxon>Erysipelotrichaceae</taxon>
        <taxon>Dubosiella</taxon>
    </lineage>
</organism>